<proteinExistence type="predicted"/>
<accession>A0A480AL07</accession>
<dbReference type="AlphaFoldDB" id="A0A480AL07"/>
<dbReference type="PANTHER" id="PTHR35936">
    <property type="entry name" value="MEMBRANE-BOUND LYTIC MUREIN TRANSGLYCOSYLASE F"/>
    <property type="match status" value="1"/>
</dbReference>
<evidence type="ECO:0000256" key="2">
    <source>
        <dbReference type="SAM" id="MobiDB-lite"/>
    </source>
</evidence>
<comment type="caution">
    <text evidence="5">The sequence shown here is derived from an EMBL/GenBank/DDBJ whole genome shotgun (WGS) entry which is preliminary data.</text>
</comment>
<dbReference type="InterPro" id="IPR001638">
    <property type="entry name" value="Solute-binding_3/MltF_N"/>
</dbReference>
<name>A0A480AL07_9BURK</name>
<dbReference type="EMBL" id="BJCL01000001">
    <property type="protein sequence ID" value="GCL61087.1"/>
    <property type="molecule type" value="Genomic_DNA"/>
</dbReference>
<sequence>MRNPIQHPMRTLRSSLLAAVLATGLAAPGWAQTPATPASPGSGFADPSRPALRAPPPEAGLVWRGPAVDTLATVRQRGLLRVCVVPVDPMVMNDGKGGFAGYSVDLSRKLAQDLGLEIEFVPSSWGLVVSDLVDRACDLIASGLWMTVTRAMAVNFTTPTVHDGVYLVASQAKAPGKTALADFDQPGMAVAVYAGTPQEALARKLLPKSRLIATSDDPLQLVLQGQAQAALAPTLSPQALLQAAPGQLYLPRNTPLASTAAAMAVRKGDPDFLAFLNTWLALQRDSGWLEERVLFWSDSSRWPK</sequence>
<protein>
    <recommendedName>
        <fullName evidence="4">Solute-binding protein family 3/N-terminal domain-containing protein</fullName>
    </recommendedName>
</protein>
<gene>
    <name evidence="5" type="ORF">AQPW35_01680</name>
</gene>
<evidence type="ECO:0000256" key="1">
    <source>
        <dbReference type="ARBA" id="ARBA00022729"/>
    </source>
</evidence>
<dbReference type="Pfam" id="PF00497">
    <property type="entry name" value="SBP_bac_3"/>
    <property type="match status" value="1"/>
</dbReference>
<dbReference type="SMART" id="SM00062">
    <property type="entry name" value="PBPb"/>
    <property type="match status" value="1"/>
</dbReference>
<feature type="region of interest" description="Disordered" evidence="2">
    <location>
        <begin position="32"/>
        <end position="57"/>
    </location>
</feature>
<evidence type="ECO:0000259" key="4">
    <source>
        <dbReference type="SMART" id="SM00062"/>
    </source>
</evidence>
<evidence type="ECO:0000313" key="6">
    <source>
        <dbReference type="Proteomes" id="UP000301751"/>
    </source>
</evidence>
<dbReference type="PANTHER" id="PTHR35936:SF17">
    <property type="entry name" value="ARGININE-BINDING EXTRACELLULAR PROTEIN ARTP"/>
    <property type="match status" value="1"/>
</dbReference>
<feature type="chain" id="PRO_5019796244" description="Solute-binding protein family 3/N-terminal domain-containing protein" evidence="3">
    <location>
        <begin position="32"/>
        <end position="304"/>
    </location>
</feature>
<organism evidence="5 6">
    <name type="scientific">Pseudaquabacterium pictum</name>
    <dbReference type="NCBI Taxonomy" id="2315236"/>
    <lineage>
        <taxon>Bacteria</taxon>
        <taxon>Pseudomonadati</taxon>
        <taxon>Pseudomonadota</taxon>
        <taxon>Betaproteobacteria</taxon>
        <taxon>Burkholderiales</taxon>
        <taxon>Sphaerotilaceae</taxon>
        <taxon>Pseudaquabacterium</taxon>
    </lineage>
</organism>
<evidence type="ECO:0000256" key="3">
    <source>
        <dbReference type="SAM" id="SignalP"/>
    </source>
</evidence>
<keyword evidence="1 3" id="KW-0732">Signal</keyword>
<dbReference type="Proteomes" id="UP000301751">
    <property type="component" value="Unassembled WGS sequence"/>
</dbReference>
<feature type="signal peptide" evidence="3">
    <location>
        <begin position="1"/>
        <end position="31"/>
    </location>
</feature>
<reference evidence="6" key="1">
    <citation type="submission" date="2019-03" db="EMBL/GenBank/DDBJ databases">
        <title>Aquabacterium pictum sp.nov., the first bacteriochlorophyll a-containing freshwater bacterium in the genus Aquabacterium of the class Betaproteobacteria.</title>
        <authorList>
            <person name="Hirose S."/>
            <person name="Tank M."/>
            <person name="Hara E."/>
            <person name="Tamaki H."/>
            <person name="Takaichi S."/>
            <person name="Haruta S."/>
            <person name="Hanada S."/>
        </authorList>
    </citation>
    <scope>NUCLEOTIDE SEQUENCE [LARGE SCALE GENOMIC DNA]</scope>
    <source>
        <strain evidence="6">W35</strain>
    </source>
</reference>
<dbReference type="Gene3D" id="3.40.190.10">
    <property type="entry name" value="Periplasmic binding protein-like II"/>
    <property type="match status" value="2"/>
</dbReference>
<evidence type="ECO:0000313" key="5">
    <source>
        <dbReference type="EMBL" id="GCL61087.1"/>
    </source>
</evidence>
<dbReference type="SUPFAM" id="SSF53850">
    <property type="entry name" value="Periplasmic binding protein-like II"/>
    <property type="match status" value="1"/>
</dbReference>
<feature type="domain" description="Solute-binding protein family 3/N-terminal" evidence="4">
    <location>
        <begin position="79"/>
        <end position="300"/>
    </location>
</feature>
<keyword evidence="6" id="KW-1185">Reference proteome</keyword>
<dbReference type="OrthoDB" id="571173at2"/>